<dbReference type="InterPro" id="IPR032465">
    <property type="entry name" value="ACMSD"/>
</dbReference>
<proteinExistence type="predicted"/>
<organism evidence="7 8">
    <name type="scientific">Kosakonia cowanii JCM 10956 = DSM 18146</name>
    <dbReference type="NCBI Taxonomy" id="1300165"/>
    <lineage>
        <taxon>Bacteria</taxon>
        <taxon>Pseudomonadati</taxon>
        <taxon>Pseudomonadota</taxon>
        <taxon>Gammaproteobacteria</taxon>
        <taxon>Enterobacterales</taxon>
        <taxon>Enterobacteriaceae</taxon>
        <taxon>Kosakonia</taxon>
    </lineage>
</organism>
<dbReference type="RefSeq" id="WP_054803741.1">
    <property type="nucleotide sequence ID" value="NZ_CP019445.1"/>
</dbReference>
<evidence type="ECO:0000259" key="6">
    <source>
        <dbReference type="Pfam" id="PF04909"/>
    </source>
</evidence>
<reference evidence="7 8" key="1">
    <citation type="submission" date="2017-01" db="EMBL/GenBank/DDBJ databases">
        <authorList>
            <person name="Cao J.-M."/>
        </authorList>
    </citation>
    <scope>NUCLEOTIDE SEQUENCE [LARGE SCALE GENOMIC DNA]</scope>
    <source>
        <strain evidence="7 8">888-76</strain>
    </source>
</reference>
<sequence>MTCSNRIDVHQHVVPPFWAGELTKHGGDPSGWKSPAWSPDDAINFMDDNQIATGILSLTAPSITGWHGKGMIDMARKVNEYTAALVQKMPGRFGNFITLPLPDIDASLSEINYAYEHLDADGVVLMTNYQGIYLGDERFSSVWDELNRRSAVVFIHPAKPPMASIPGIPGPVIDYPMDTTRTAIHMVVKGVMKRCQNINVILSHAGGFLPYASYRFAELLPGLHPTLSKDEMLGEMKKFYFDTALSSSHVALKSLLAFAEPGHILYGSDFPYAPASVSTSFAHQLDNYESYTGNQLREINYLNGLKLFPRLMK</sequence>
<keyword evidence="7" id="KW-0378">Hydrolase</keyword>
<dbReference type="GO" id="GO:0005829">
    <property type="term" value="C:cytosol"/>
    <property type="evidence" value="ECO:0007669"/>
    <property type="project" value="TreeGrafter"/>
</dbReference>
<dbReference type="KEGG" id="kco:BWI95_05475"/>
<dbReference type="InterPro" id="IPR006680">
    <property type="entry name" value="Amidohydro-rel"/>
</dbReference>
<gene>
    <name evidence="7" type="ORF">BWI95_05475</name>
</gene>
<protein>
    <recommendedName>
        <fullName evidence="5">6-methylsalicylate decarboxylase</fullName>
        <ecNumber evidence="5">4.1.1.52</ecNumber>
    </recommendedName>
</protein>
<evidence type="ECO:0000313" key="7">
    <source>
        <dbReference type="EMBL" id="APZ04543.1"/>
    </source>
</evidence>
<dbReference type="InterPro" id="IPR032466">
    <property type="entry name" value="Metal_Hydrolase"/>
</dbReference>
<keyword evidence="1" id="KW-0479">Metal-binding</keyword>
<dbReference type="EC" id="4.1.1.52" evidence="5"/>
<evidence type="ECO:0000256" key="3">
    <source>
        <dbReference type="ARBA" id="ARBA00023239"/>
    </source>
</evidence>
<accession>A0A807LE50</accession>
<name>A0A807LE50_9ENTR</name>
<evidence type="ECO:0000256" key="1">
    <source>
        <dbReference type="ARBA" id="ARBA00022723"/>
    </source>
</evidence>
<keyword evidence="2" id="KW-0862">Zinc</keyword>
<dbReference type="PANTHER" id="PTHR21240:SF29">
    <property type="entry name" value="AMIDOHYDROLASE-RELATED DOMAIN-CONTAINING PROTEIN"/>
    <property type="match status" value="1"/>
</dbReference>
<feature type="domain" description="Amidohydrolase-related" evidence="6">
    <location>
        <begin position="7"/>
        <end position="309"/>
    </location>
</feature>
<evidence type="ECO:0000256" key="5">
    <source>
        <dbReference type="ARBA" id="ARBA00038889"/>
    </source>
</evidence>
<dbReference type="GO" id="GO:0016787">
    <property type="term" value="F:hydrolase activity"/>
    <property type="evidence" value="ECO:0007669"/>
    <property type="project" value="UniProtKB-KW"/>
</dbReference>
<keyword evidence="3" id="KW-0456">Lyase</keyword>
<dbReference type="GO" id="GO:0046872">
    <property type="term" value="F:metal ion binding"/>
    <property type="evidence" value="ECO:0007669"/>
    <property type="project" value="UniProtKB-KW"/>
</dbReference>
<dbReference type="AlphaFoldDB" id="A0A807LE50"/>
<keyword evidence="8" id="KW-1185">Reference proteome</keyword>
<dbReference type="PANTHER" id="PTHR21240">
    <property type="entry name" value="2-AMINO-3-CARBOXYLMUCONATE-6-SEMIALDEHYDE DECARBOXYLASE"/>
    <property type="match status" value="1"/>
</dbReference>
<dbReference type="Proteomes" id="UP000187148">
    <property type="component" value="Chromosome"/>
</dbReference>
<evidence type="ECO:0000256" key="2">
    <source>
        <dbReference type="ARBA" id="ARBA00022833"/>
    </source>
</evidence>
<dbReference type="GO" id="GO:0047596">
    <property type="term" value="F:6-methylsalicylate decarboxylase activity"/>
    <property type="evidence" value="ECO:0007669"/>
    <property type="project" value="UniProtKB-EC"/>
</dbReference>
<evidence type="ECO:0000256" key="4">
    <source>
        <dbReference type="ARBA" id="ARBA00036832"/>
    </source>
</evidence>
<comment type="catalytic activity">
    <reaction evidence="4">
        <text>6-methylsalicylate + H(+) = 3-methylphenol + CO2</text>
        <dbReference type="Rhea" id="RHEA:23112"/>
        <dbReference type="ChEBI" id="CHEBI:15378"/>
        <dbReference type="ChEBI" id="CHEBI:16526"/>
        <dbReference type="ChEBI" id="CHEBI:17231"/>
        <dbReference type="ChEBI" id="CHEBI:36658"/>
        <dbReference type="EC" id="4.1.1.52"/>
    </reaction>
    <physiologicalReaction direction="left-to-right" evidence="4">
        <dbReference type="Rhea" id="RHEA:23113"/>
    </physiologicalReaction>
</comment>
<dbReference type="Gene3D" id="3.20.20.140">
    <property type="entry name" value="Metal-dependent hydrolases"/>
    <property type="match status" value="1"/>
</dbReference>
<evidence type="ECO:0000313" key="8">
    <source>
        <dbReference type="Proteomes" id="UP000187148"/>
    </source>
</evidence>
<dbReference type="Pfam" id="PF04909">
    <property type="entry name" value="Amidohydro_2"/>
    <property type="match status" value="1"/>
</dbReference>
<dbReference type="SUPFAM" id="SSF51556">
    <property type="entry name" value="Metallo-dependent hydrolases"/>
    <property type="match status" value="1"/>
</dbReference>
<dbReference type="GO" id="GO:0019748">
    <property type="term" value="P:secondary metabolic process"/>
    <property type="evidence" value="ECO:0007669"/>
    <property type="project" value="TreeGrafter"/>
</dbReference>
<dbReference type="EMBL" id="CP019445">
    <property type="protein sequence ID" value="APZ04543.1"/>
    <property type="molecule type" value="Genomic_DNA"/>
</dbReference>